<keyword evidence="2 5" id="KW-0560">Oxidoreductase</keyword>
<dbReference type="Proteomes" id="UP001221413">
    <property type="component" value="Unassembled WGS sequence"/>
</dbReference>
<evidence type="ECO:0000259" key="6">
    <source>
        <dbReference type="Pfam" id="PF00171"/>
    </source>
</evidence>
<evidence type="ECO:0000256" key="1">
    <source>
        <dbReference type="ARBA" id="ARBA00009986"/>
    </source>
</evidence>
<keyword evidence="3" id="KW-0520">NAD</keyword>
<feature type="domain" description="Aldehyde dehydrogenase" evidence="6">
    <location>
        <begin position="148"/>
        <end position="612"/>
    </location>
</feature>
<dbReference type="Gene3D" id="3.40.605.10">
    <property type="entry name" value="Aldehyde Dehydrogenase, Chain A, domain 1"/>
    <property type="match status" value="1"/>
</dbReference>
<keyword evidence="8" id="KW-1185">Reference proteome</keyword>
<evidence type="ECO:0000256" key="4">
    <source>
        <dbReference type="PROSITE-ProRule" id="PRU10007"/>
    </source>
</evidence>
<dbReference type="Pfam" id="PF00171">
    <property type="entry name" value="Aldedh"/>
    <property type="match status" value="1"/>
</dbReference>
<dbReference type="InterPro" id="IPR016162">
    <property type="entry name" value="Ald_DH_N"/>
</dbReference>
<dbReference type="InterPro" id="IPR016163">
    <property type="entry name" value="Ald_DH_C"/>
</dbReference>
<evidence type="ECO:0000256" key="5">
    <source>
        <dbReference type="RuleBase" id="RU003345"/>
    </source>
</evidence>
<comment type="caution">
    <text evidence="7">The sequence shown here is derived from an EMBL/GenBank/DDBJ whole genome shotgun (WGS) entry which is preliminary data.</text>
</comment>
<dbReference type="PANTHER" id="PTHR42986:SF1">
    <property type="entry name" value="BENZALDEHYDE DEHYDROGENASE YFMT"/>
    <property type="match status" value="1"/>
</dbReference>
<gene>
    <name evidence="7" type="ORF">Dda_2840</name>
</gene>
<accession>A0AAD6J0B6</accession>
<dbReference type="AlphaFoldDB" id="A0AAD6J0B6"/>
<reference evidence="7" key="1">
    <citation type="submission" date="2023-01" db="EMBL/GenBank/DDBJ databases">
        <title>The chitinases involved in constricting ring structure development in the nematode-trapping fungus Drechslerella dactyloides.</title>
        <authorList>
            <person name="Wang R."/>
            <person name="Zhang L."/>
            <person name="Tang P."/>
            <person name="Li S."/>
            <person name="Liang L."/>
        </authorList>
    </citation>
    <scope>NUCLEOTIDE SEQUENCE</scope>
    <source>
        <strain evidence="7">YMF1.00031</strain>
    </source>
</reference>
<dbReference type="InterPro" id="IPR015590">
    <property type="entry name" value="Aldehyde_DH_dom"/>
</dbReference>
<evidence type="ECO:0000256" key="2">
    <source>
        <dbReference type="ARBA" id="ARBA00023002"/>
    </source>
</evidence>
<comment type="similarity">
    <text evidence="1 5">Belongs to the aldehyde dehydrogenase family.</text>
</comment>
<name>A0AAD6J0B6_DREDA</name>
<dbReference type="PANTHER" id="PTHR42986">
    <property type="entry name" value="BENZALDEHYDE DEHYDROGENASE YFMT"/>
    <property type="match status" value="1"/>
</dbReference>
<feature type="active site" evidence="4">
    <location>
        <position position="386"/>
    </location>
</feature>
<dbReference type="PROSITE" id="PS00687">
    <property type="entry name" value="ALDEHYDE_DEHYDR_GLU"/>
    <property type="match status" value="1"/>
</dbReference>
<proteinExistence type="inferred from homology"/>
<organism evidence="7 8">
    <name type="scientific">Drechslerella dactyloides</name>
    <name type="common">Nematode-trapping fungus</name>
    <name type="synonym">Arthrobotrys dactyloides</name>
    <dbReference type="NCBI Taxonomy" id="74499"/>
    <lineage>
        <taxon>Eukaryota</taxon>
        <taxon>Fungi</taxon>
        <taxon>Dikarya</taxon>
        <taxon>Ascomycota</taxon>
        <taxon>Pezizomycotina</taxon>
        <taxon>Orbiliomycetes</taxon>
        <taxon>Orbiliales</taxon>
        <taxon>Orbiliaceae</taxon>
        <taxon>Drechslerella</taxon>
    </lineage>
</organism>
<dbReference type="EMBL" id="JAQGDS010000003">
    <property type="protein sequence ID" value="KAJ6262038.1"/>
    <property type="molecule type" value="Genomic_DNA"/>
</dbReference>
<evidence type="ECO:0000313" key="8">
    <source>
        <dbReference type="Proteomes" id="UP001221413"/>
    </source>
</evidence>
<evidence type="ECO:0000313" key="7">
    <source>
        <dbReference type="EMBL" id="KAJ6262038.1"/>
    </source>
</evidence>
<dbReference type="Gene3D" id="3.40.309.10">
    <property type="entry name" value="Aldehyde Dehydrogenase, Chain A, domain 2"/>
    <property type="match status" value="1"/>
</dbReference>
<dbReference type="SUPFAM" id="SSF53720">
    <property type="entry name" value="ALDH-like"/>
    <property type="match status" value="1"/>
</dbReference>
<evidence type="ECO:0000256" key="3">
    <source>
        <dbReference type="ARBA" id="ARBA00023027"/>
    </source>
</evidence>
<dbReference type="GO" id="GO:0016620">
    <property type="term" value="F:oxidoreductase activity, acting on the aldehyde or oxo group of donors, NAD or NADP as acceptor"/>
    <property type="evidence" value="ECO:0007669"/>
    <property type="project" value="InterPro"/>
</dbReference>
<sequence>MRPVPCVTFLVLPPTTHNTSPTRRRIEQEPALDSYPDHVSGSEYDLSAKPRPQLLGVLEAQPGNTGQIPDLQALCVCSELVTALALALCSFSVSFLPRITLLPSSRTQGLETKTQTAKQARRVAMSFEKDSSFCVPLWIDGAHLRPDDSPTYAVTTPPAHELAWTACAATPATITQAVSAASKALKSWSKTPLPARVAIFSKAAELLESQASSNEVDFYIQKELGCPNAWATFNREFSLDAFRGIGDVLEDALRSEKIVGKDGMRGLVTRAPYGVVGAIAPWNGPLILGLRALLAPIAAGNTVVMLASPQSPMTHHFLGPLLHSAGLPSGVLNILPAPPSPDKAAEVVEALLANPTLRHLNFTGSTAVGRKINEVAGRYGKPVTMELGGKSVALALKDANLDTLAHEIVVGAYANSGQICMSTELAIVPSSIVSALIPKLVARIPQIFPHPLPLITTASKQRLVKLLTDATSKGASVHSATGQLVNLADVTADPSSSATPALFLTGVTKQMEIYGTETFAPVFCLLEYDGENVEEGIKLTNDVEYGLSVAVFSANEDEALRVAEEIESGAVHVNHMTVYDNASFPHGGYKASGYGRFGGKWGIREFTFIKTITTSSQASRMTFE</sequence>
<dbReference type="InterPro" id="IPR029510">
    <property type="entry name" value="Ald_DH_CS_GLU"/>
</dbReference>
<dbReference type="InterPro" id="IPR016161">
    <property type="entry name" value="Ald_DH/histidinol_DH"/>
</dbReference>
<protein>
    <submittedName>
        <fullName evidence="7">Vanillyl-alcohol oxidase</fullName>
    </submittedName>
</protein>